<keyword evidence="2" id="KW-1185">Reference proteome</keyword>
<accession>A0A2B4S1Q3</accession>
<dbReference type="Proteomes" id="UP000225706">
    <property type="component" value="Unassembled WGS sequence"/>
</dbReference>
<sequence>MSPRERGQNANHAFGAYVSCSEVNSILLTTSEPANQRVRKALFTCVVYTNDVYGISVYLACLKLLIVTRKKYQTSISGQI</sequence>
<dbReference type="EMBL" id="LSMT01000240">
    <property type="protein sequence ID" value="PFX22415.1"/>
    <property type="molecule type" value="Genomic_DNA"/>
</dbReference>
<protein>
    <submittedName>
        <fullName evidence="1">Uncharacterized protein</fullName>
    </submittedName>
</protein>
<evidence type="ECO:0000313" key="2">
    <source>
        <dbReference type="Proteomes" id="UP000225706"/>
    </source>
</evidence>
<proteinExistence type="predicted"/>
<dbReference type="AlphaFoldDB" id="A0A2B4S1Q3"/>
<organism evidence="1 2">
    <name type="scientific">Stylophora pistillata</name>
    <name type="common">Smooth cauliflower coral</name>
    <dbReference type="NCBI Taxonomy" id="50429"/>
    <lineage>
        <taxon>Eukaryota</taxon>
        <taxon>Metazoa</taxon>
        <taxon>Cnidaria</taxon>
        <taxon>Anthozoa</taxon>
        <taxon>Hexacorallia</taxon>
        <taxon>Scleractinia</taxon>
        <taxon>Astrocoeniina</taxon>
        <taxon>Pocilloporidae</taxon>
        <taxon>Stylophora</taxon>
    </lineage>
</organism>
<name>A0A2B4S1Q3_STYPI</name>
<gene>
    <name evidence="1" type="ORF">AWC38_SpisGene13044</name>
</gene>
<comment type="caution">
    <text evidence="1">The sequence shown here is derived from an EMBL/GenBank/DDBJ whole genome shotgun (WGS) entry which is preliminary data.</text>
</comment>
<evidence type="ECO:0000313" key="1">
    <source>
        <dbReference type="EMBL" id="PFX22415.1"/>
    </source>
</evidence>
<reference evidence="2" key="1">
    <citation type="journal article" date="2017" name="bioRxiv">
        <title>Comparative analysis of the genomes of Stylophora pistillata and Acropora digitifera provides evidence for extensive differences between species of corals.</title>
        <authorList>
            <person name="Voolstra C.R."/>
            <person name="Li Y."/>
            <person name="Liew Y.J."/>
            <person name="Baumgarten S."/>
            <person name="Zoccola D."/>
            <person name="Flot J.-F."/>
            <person name="Tambutte S."/>
            <person name="Allemand D."/>
            <person name="Aranda M."/>
        </authorList>
    </citation>
    <scope>NUCLEOTIDE SEQUENCE [LARGE SCALE GENOMIC DNA]</scope>
</reference>